<dbReference type="EMBL" id="LSRX01000420">
    <property type="protein sequence ID" value="OLP97812.1"/>
    <property type="molecule type" value="Genomic_DNA"/>
</dbReference>
<feature type="chain" id="PRO_5012457981" evidence="2">
    <location>
        <begin position="23"/>
        <end position="217"/>
    </location>
</feature>
<comment type="caution">
    <text evidence="3">The sequence shown here is derived from an EMBL/GenBank/DDBJ whole genome shotgun (WGS) entry which is preliminary data.</text>
</comment>
<organism evidence="3 4">
    <name type="scientific">Symbiodinium microadriaticum</name>
    <name type="common">Dinoflagellate</name>
    <name type="synonym">Zooxanthella microadriatica</name>
    <dbReference type="NCBI Taxonomy" id="2951"/>
    <lineage>
        <taxon>Eukaryota</taxon>
        <taxon>Sar</taxon>
        <taxon>Alveolata</taxon>
        <taxon>Dinophyceae</taxon>
        <taxon>Suessiales</taxon>
        <taxon>Symbiodiniaceae</taxon>
        <taxon>Symbiodinium</taxon>
    </lineage>
</organism>
<proteinExistence type="predicted"/>
<evidence type="ECO:0000256" key="2">
    <source>
        <dbReference type="SAM" id="SignalP"/>
    </source>
</evidence>
<feature type="signal peptide" evidence="2">
    <location>
        <begin position="1"/>
        <end position="22"/>
    </location>
</feature>
<evidence type="ECO:0000256" key="1">
    <source>
        <dbReference type="SAM" id="MobiDB-lite"/>
    </source>
</evidence>
<feature type="region of interest" description="Disordered" evidence="1">
    <location>
        <begin position="160"/>
        <end position="183"/>
    </location>
</feature>
<accession>A0A1Q9DRL6</accession>
<dbReference type="AlphaFoldDB" id="A0A1Q9DRL6"/>
<keyword evidence="4" id="KW-1185">Reference proteome</keyword>
<evidence type="ECO:0000313" key="3">
    <source>
        <dbReference type="EMBL" id="OLP97812.1"/>
    </source>
</evidence>
<feature type="region of interest" description="Disordered" evidence="1">
    <location>
        <begin position="103"/>
        <end position="143"/>
    </location>
</feature>
<sequence>MLYGLGLSIFVLAAARYRRAVAAAQQLAAQQLAAQVLAAQQLAAQQLAAQVLAAQQLAAQQVAEAVLIEVRNDPKGQLPKKMLMSTSRMFGGIPLKRTLQNSIQNAGGEPHGHVSSSSSESDDASSDSSTDSTQTGEHPEADTAAAVDEKAGELMVPPVSKVPSKAAPTVSPNAPPKGTVRTASTVRAQWEQASWDETVRPWTRRSLSSSVFIRDTH</sequence>
<reference evidence="3 4" key="1">
    <citation type="submission" date="2016-02" db="EMBL/GenBank/DDBJ databases">
        <title>Genome analysis of coral dinoflagellate symbionts highlights evolutionary adaptations to a symbiotic lifestyle.</title>
        <authorList>
            <person name="Aranda M."/>
            <person name="Li Y."/>
            <person name="Liew Y.J."/>
            <person name="Baumgarten S."/>
            <person name="Simakov O."/>
            <person name="Wilson M."/>
            <person name="Piel J."/>
            <person name="Ashoor H."/>
            <person name="Bougouffa S."/>
            <person name="Bajic V.B."/>
            <person name="Ryu T."/>
            <person name="Ravasi T."/>
            <person name="Bayer T."/>
            <person name="Micklem G."/>
            <person name="Kim H."/>
            <person name="Bhak J."/>
            <person name="Lajeunesse T.C."/>
            <person name="Voolstra C.R."/>
        </authorList>
    </citation>
    <scope>NUCLEOTIDE SEQUENCE [LARGE SCALE GENOMIC DNA]</scope>
    <source>
        <strain evidence="3 4">CCMP2467</strain>
    </source>
</reference>
<keyword evidence="2" id="KW-0732">Signal</keyword>
<dbReference type="OrthoDB" id="441330at2759"/>
<name>A0A1Q9DRL6_SYMMI</name>
<evidence type="ECO:0000313" key="4">
    <source>
        <dbReference type="Proteomes" id="UP000186817"/>
    </source>
</evidence>
<protein>
    <submittedName>
        <fullName evidence="3">Uncharacterized protein</fullName>
    </submittedName>
</protein>
<dbReference type="Proteomes" id="UP000186817">
    <property type="component" value="Unassembled WGS sequence"/>
</dbReference>
<gene>
    <name evidence="3" type="ORF">AK812_SmicGene19797</name>
</gene>